<dbReference type="InterPro" id="IPR003660">
    <property type="entry name" value="HAMP_dom"/>
</dbReference>
<evidence type="ECO:0000259" key="7">
    <source>
        <dbReference type="PROSITE" id="PS50885"/>
    </source>
</evidence>
<dbReference type="PANTHER" id="PTHR43065:SF42">
    <property type="entry name" value="TWO-COMPONENT SENSOR PPRA"/>
    <property type="match status" value="1"/>
</dbReference>
<dbReference type="SMART" id="SM00304">
    <property type="entry name" value="HAMP"/>
    <property type="match status" value="1"/>
</dbReference>
<dbReference type="InterPro" id="IPR003661">
    <property type="entry name" value="HisK_dim/P_dom"/>
</dbReference>
<evidence type="ECO:0000256" key="4">
    <source>
        <dbReference type="ARBA" id="ARBA00022553"/>
    </source>
</evidence>
<dbReference type="SUPFAM" id="SSF55874">
    <property type="entry name" value="ATPase domain of HSP90 chaperone/DNA topoisomerase II/histidine kinase"/>
    <property type="match status" value="1"/>
</dbReference>
<sequence length="504" mass="53550">MTGLPESSPAVASGVPGRPRGQSLRAQAAWALLALLACLAGSALFVSVERSQLDAQLQGLQSVSRHERTLALALAAVETARLDASEDLSQVHPLSPAEAAALQGRARDAPPDLDVYIENCERLFEDLKPWDAGYPLLYRAVEQHWQVLRTAPTEGAWQALRAALAELKADLTRRHDRLVEQREAQAQVYQRQFDAVTTETGLLAAAGLLLLGVPMLLYAGRLARDIGRLESHARGLVGGQRGEPLRVTRRDEVGALMASVNQLAADLAAREQALALDRERRAHDDKMHALAALASGMAHEINNPLAVIGGLAEQLVDEPVADPAAVAAVAAAAREIVAQTRRAAIAAQRLAEAATPLPGDLRWLDLAELMGQAVRLAGHDRRLRQLRFEVTADPALPALHLSAARLQQVLMQLLQAAGEALASRPEAVREPLRIALAPATDDPSQVLLRLPLPGVTGAPALDTCAALAATLGGTLAFAQDDAWVSCITLRLPVDGVVPEGAPAE</sequence>
<evidence type="ECO:0000256" key="5">
    <source>
        <dbReference type="ARBA" id="ARBA00022679"/>
    </source>
</evidence>
<evidence type="ECO:0000256" key="2">
    <source>
        <dbReference type="ARBA" id="ARBA00004370"/>
    </source>
</evidence>
<proteinExistence type="predicted"/>
<dbReference type="SUPFAM" id="SSF47384">
    <property type="entry name" value="Homodimeric domain of signal transducing histidine kinase"/>
    <property type="match status" value="1"/>
</dbReference>
<evidence type="ECO:0000313" key="9">
    <source>
        <dbReference type="Proteomes" id="UP001235760"/>
    </source>
</evidence>
<keyword evidence="5" id="KW-0808">Transferase</keyword>
<dbReference type="PANTHER" id="PTHR43065">
    <property type="entry name" value="SENSOR HISTIDINE KINASE"/>
    <property type="match status" value="1"/>
</dbReference>
<dbReference type="EMBL" id="JAUZEE010000001">
    <property type="protein sequence ID" value="MDP4299117.1"/>
    <property type="molecule type" value="Genomic_DNA"/>
</dbReference>
<dbReference type="RefSeq" id="WP_305747686.1">
    <property type="nucleotide sequence ID" value="NZ_JAUZEE010000001.1"/>
</dbReference>
<protein>
    <recommendedName>
        <fullName evidence="3">histidine kinase</fullName>
        <ecNumber evidence="3">2.7.13.3</ecNumber>
    </recommendedName>
</protein>
<feature type="domain" description="HAMP" evidence="7">
    <location>
        <begin position="220"/>
        <end position="272"/>
    </location>
</feature>
<comment type="subcellular location">
    <subcellularLocation>
        <location evidence="2">Membrane</location>
    </subcellularLocation>
</comment>
<feature type="transmembrane region" description="Helical" evidence="6">
    <location>
        <begin position="28"/>
        <end position="48"/>
    </location>
</feature>
<dbReference type="InterPro" id="IPR036890">
    <property type="entry name" value="HATPase_C_sf"/>
</dbReference>
<feature type="transmembrane region" description="Helical" evidence="6">
    <location>
        <begin position="201"/>
        <end position="219"/>
    </location>
</feature>
<comment type="catalytic activity">
    <reaction evidence="1">
        <text>ATP + protein L-histidine = ADP + protein N-phospho-L-histidine.</text>
        <dbReference type="EC" id="2.7.13.3"/>
    </reaction>
</comment>
<keyword evidence="9" id="KW-1185">Reference proteome</keyword>
<keyword evidence="6" id="KW-0472">Membrane</keyword>
<keyword evidence="6" id="KW-0812">Transmembrane</keyword>
<name>A0ABT9FYL9_LEPDI</name>
<reference evidence="8 9" key="1">
    <citation type="submission" date="2023-08" db="EMBL/GenBank/DDBJ databases">
        <authorList>
            <person name="Roldan D.M."/>
            <person name="Menes R.J."/>
        </authorList>
    </citation>
    <scope>NUCLEOTIDE SEQUENCE [LARGE SCALE GENOMIC DNA]</scope>
    <source>
        <strain evidence="8 9">CCM 2812</strain>
    </source>
</reference>
<evidence type="ECO:0000313" key="8">
    <source>
        <dbReference type="EMBL" id="MDP4299117.1"/>
    </source>
</evidence>
<keyword evidence="4" id="KW-0597">Phosphoprotein</keyword>
<evidence type="ECO:0000256" key="3">
    <source>
        <dbReference type="ARBA" id="ARBA00012438"/>
    </source>
</evidence>
<dbReference type="EC" id="2.7.13.3" evidence="3"/>
<organism evidence="8 9">
    <name type="scientific">Leptothrix discophora</name>
    <dbReference type="NCBI Taxonomy" id="89"/>
    <lineage>
        <taxon>Bacteria</taxon>
        <taxon>Pseudomonadati</taxon>
        <taxon>Pseudomonadota</taxon>
        <taxon>Betaproteobacteria</taxon>
        <taxon>Burkholderiales</taxon>
        <taxon>Sphaerotilaceae</taxon>
        <taxon>Leptothrix</taxon>
    </lineage>
</organism>
<dbReference type="Gene3D" id="1.10.287.130">
    <property type="match status" value="1"/>
</dbReference>
<gene>
    <name evidence="8" type="ORF">Q8X39_00580</name>
</gene>
<evidence type="ECO:0000256" key="1">
    <source>
        <dbReference type="ARBA" id="ARBA00000085"/>
    </source>
</evidence>
<dbReference type="Proteomes" id="UP001235760">
    <property type="component" value="Unassembled WGS sequence"/>
</dbReference>
<accession>A0ABT9FYL9</accession>
<evidence type="ECO:0000256" key="6">
    <source>
        <dbReference type="SAM" id="Phobius"/>
    </source>
</evidence>
<dbReference type="InterPro" id="IPR036097">
    <property type="entry name" value="HisK_dim/P_sf"/>
</dbReference>
<dbReference type="CDD" id="cd00082">
    <property type="entry name" value="HisKA"/>
    <property type="match status" value="1"/>
</dbReference>
<dbReference type="Pfam" id="PF00672">
    <property type="entry name" value="HAMP"/>
    <property type="match status" value="1"/>
</dbReference>
<keyword evidence="6" id="KW-1133">Transmembrane helix</keyword>
<dbReference type="Gene3D" id="6.10.340.10">
    <property type="match status" value="1"/>
</dbReference>
<comment type="caution">
    <text evidence="8">The sequence shown here is derived from an EMBL/GenBank/DDBJ whole genome shotgun (WGS) entry which is preliminary data.</text>
</comment>
<dbReference type="CDD" id="cd06225">
    <property type="entry name" value="HAMP"/>
    <property type="match status" value="1"/>
</dbReference>
<dbReference type="PROSITE" id="PS50885">
    <property type="entry name" value="HAMP"/>
    <property type="match status" value="1"/>
</dbReference>